<accession>M4QH43</accession>
<organism evidence="1 2">
    <name type="scientific">Prochlorococcus phage MED4-213</name>
    <dbReference type="NCBI Taxonomy" id="889956"/>
    <lineage>
        <taxon>Viruses</taxon>
        <taxon>Duplodnaviria</taxon>
        <taxon>Heunggongvirae</taxon>
        <taxon>Uroviricota</taxon>
        <taxon>Caudoviricetes</taxon>
        <taxon>Eurybiavirus</taxon>
        <taxon>Eurybiavirus MED4213</taxon>
    </lineage>
</organism>
<dbReference type="KEGG" id="vg:15010365"/>
<dbReference type="Proteomes" id="UP000012039">
    <property type="component" value="Segment"/>
</dbReference>
<gene>
    <name evidence="1" type="ORF">CPMG_00096</name>
</gene>
<sequence>MALPEIATPIYTLTIPSSKKRVKYRPFLVKEQKLLILAMENEDQEQILDAITNTIKACLITKLDMSTLALFDIEYLFLQIRARSISEEIEMRVTCADDGETTVDVKFMVDDVKVNFPKGHTNIIKLDDDLTIEMQYPDLDYFAKINFMDEKVDEYELVAKCIKRVYVGEDDFTSDSLDESKAWVEGLTNNQFEKIQSFFETMPTLRHVLKVKNPKTKVTNEVVLEGLSDFFV</sequence>
<dbReference type="Pfam" id="PF12322">
    <property type="entry name" value="T4_baseplate"/>
    <property type="match status" value="1"/>
</dbReference>
<proteinExistence type="predicted"/>
<evidence type="ECO:0008006" key="3">
    <source>
        <dbReference type="Google" id="ProtNLM"/>
    </source>
</evidence>
<dbReference type="RefSeq" id="YP_007673842.1">
    <property type="nucleotide sequence ID" value="NC_020845.1"/>
</dbReference>
<keyword evidence="2" id="KW-1185">Reference proteome</keyword>
<name>M4QH43_9CAUD</name>
<dbReference type="EMBL" id="HQ634174">
    <property type="protein sequence ID" value="AGH26197.1"/>
    <property type="molecule type" value="Genomic_DNA"/>
</dbReference>
<evidence type="ECO:0000313" key="1">
    <source>
        <dbReference type="EMBL" id="AGH26197.1"/>
    </source>
</evidence>
<reference evidence="1 2" key="1">
    <citation type="submission" date="2010-11" db="EMBL/GenBank/DDBJ databases">
        <title>The Genome Sequence of Cyanophage MED4-213.</title>
        <authorList>
            <consortium name="The Broad Institute Genome Sequencing Platform"/>
            <person name="Henn M.R."/>
            <person name="Sullivan M.S."/>
            <person name="Osburne M.S."/>
            <person name="Levin J."/>
            <person name="Malboeuf C."/>
            <person name="Casali M."/>
            <person name="Russ C."/>
            <person name="Lennon N."/>
            <person name="Chapman S.B."/>
            <person name="Erlich R."/>
            <person name="Young S.K."/>
            <person name="Yandava C."/>
            <person name="Zeng Q."/>
            <person name="Alvarado L."/>
            <person name="Anderson S."/>
            <person name="Berlin A."/>
            <person name="Chen Z."/>
            <person name="Freedman E."/>
            <person name="Gellesch M."/>
            <person name="Goldberg J."/>
            <person name="Green L."/>
            <person name="Griggs A."/>
            <person name="Gujja S."/>
            <person name="Heilman E.R."/>
            <person name="Heiman D."/>
            <person name="Hollinger A."/>
            <person name="Howarth C."/>
            <person name="Larson L."/>
            <person name="Mehta T."/>
            <person name="Pearson M."/>
            <person name="Roberts A."/>
            <person name="Ryan E."/>
            <person name="Saif S."/>
            <person name="Shea T."/>
            <person name="Shenoy N."/>
            <person name="Sisk P."/>
            <person name="Stolte C."/>
            <person name="Sykes S."/>
            <person name="White J."/>
            <person name="Yu Q."/>
            <person name="Coleman M.L."/>
            <person name="Huang K.H."/>
            <person name="Weigele P.R."/>
            <person name="DeFrancesco A.S."/>
            <person name="Kern S.E."/>
            <person name="Thompson L.R."/>
            <person name="Fu R."/>
            <person name="Hombeck B."/>
            <person name="Chisholm S.W."/>
            <person name="Haas B."/>
            <person name="Nusbaum C."/>
            <person name="Birren B."/>
        </authorList>
    </citation>
    <scope>NUCLEOTIDE SEQUENCE [LARGE SCALE GENOMIC DNA]</scope>
    <source>
        <strain evidence="1">MED4-213</strain>
    </source>
</reference>
<evidence type="ECO:0000313" key="2">
    <source>
        <dbReference type="Proteomes" id="UP000012039"/>
    </source>
</evidence>
<protein>
    <recommendedName>
        <fullName evidence="3">Baseplate hub subunit</fullName>
    </recommendedName>
</protein>
<dbReference type="InterPro" id="IPR024364">
    <property type="entry name" value="Baseplate_phage_T4-like"/>
</dbReference>
<dbReference type="GeneID" id="15010365"/>